<keyword evidence="2" id="KW-1185">Reference proteome</keyword>
<dbReference type="EnsemblPlants" id="AET3Gv20236300.14">
    <property type="protein sequence ID" value="AET3Gv20236300.14"/>
    <property type="gene ID" value="AET3Gv20236300"/>
</dbReference>
<reference evidence="2" key="1">
    <citation type="journal article" date="2014" name="Science">
        <title>Ancient hybridizations among the ancestral genomes of bread wheat.</title>
        <authorList>
            <consortium name="International Wheat Genome Sequencing Consortium,"/>
            <person name="Marcussen T."/>
            <person name="Sandve S.R."/>
            <person name="Heier L."/>
            <person name="Spannagl M."/>
            <person name="Pfeifer M."/>
            <person name="Jakobsen K.S."/>
            <person name="Wulff B.B."/>
            <person name="Steuernagel B."/>
            <person name="Mayer K.F."/>
            <person name="Olsen O.A."/>
        </authorList>
    </citation>
    <scope>NUCLEOTIDE SEQUENCE [LARGE SCALE GENOMIC DNA]</scope>
    <source>
        <strain evidence="2">cv. AL8/78</strain>
    </source>
</reference>
<reference evidence="1" key="5">
    <citation type="journal article" date="2021" name="G3 (Bethesda)">
        <title>Aegilops tauschii genome assembly Aet v5.0 features greater sequence contiguity and improved annotation.</title>
        <authorList>
            <person name="Wang L."/>
            <person name="Zhu T."/>
            <person name="Rodriguez J.C."/>
            <person name="Deal K.R."/>
            <person name="Dubcovsky J."/>
            <person name="McGuire P.E."/>
            <person name="Lux T."/>
            <person name="Spannagl M."/>
            <person name="Mayer K.F.X."/>
            <person name="Baldrich P."/>
            <person name="Meyers B.C."/>
            <person name="Huo N."/>
            <person name="Gu Y.Q."/>
            <person name="Zhou H."/>
            <person name="Devos K.M."/>
            <person name="Bennetzen J.L."/>
            <person name="Unver T."/>
            <person name="Budak H."/>
            <person name="Gulick P.J."/>
            <person name="Galiba G."/>
            <person name="Kalapos B."/>
            <person name="Nelson D.R."/>
            <person name="Li P."/>
            <person name="You F.M."/>
            <person name="Luo M.C."/>
            <person name="Dvorak J."/>
        </authorList>
    </citation>
    <scope>NUCLEOTIDE SEQUENCE [LARGE SCALE GENOMIC DNA]</scope>
    <source>
        <strain evidence="1">cv. AL8/78</strain>
    </source>
</reference>
<evidence type="ECO:0000313" key="1">
    <source>
        <dbReference type="EnsemblPlants" id="AET3Gv20236300.14"/>
    </source>
</evidence>
<name>A0A453E6D8_AEGTS</name>
<evidence type="ECO:0000313" key="2">
    <source>
        <dbReference type="Proteomes" id="UP000015105"/>
    </source>
</evidence>
<organism evidence="1 2">
    <name type="scientific">Aegilops tauschii subsp. strangulata</name>
    <name type="common">Goatgrass</name>
    <dbReference type="NCBI Taxonomy" id="200361"/>
    <lineage>
        <taxon>Eukaryota</taxon>
        <taxon>Viridiplantae</taxon>
        <taxon>Streptophyta</taxon>
        <taxon>Embryophyta</taxon>
        <taxon>Tracheophyta</taxon>
        <taxon>Spermatophyta</taxon>
        <taxon>Magnoliopsida</taxon>
        <taxon>Liliopsida</taxon>
        <taxon>Poales</taxon>
        <taxon>Poaceae</taxon>
        <taxon>BOP clade</taxon>
        <taxon>Pooideae</taxon>
        <taxon>Triticodae</taxon>
        <taxon>Triticeae</taxon>
        <taxon>Triticinae</taxon>
        <taxon>Aegilops</taxon>
    </lineage>
</organism>
<reference evidence="1" key="4">
    <citation type="submission" date="2019-03" db="UniProtKB">
        <authorList>
            <consortium name="EnsemblPlants"/>
        </authorList>
    </citation>
    <scope>IDENTIFICATION</scope>
</reference>
<dbReference type="InterPro" id="IPR011249">
    <property type="entry name" value="Metalloenz_LuxS/M16"/>
</dbReference>
<dbReference type="Proteomes" id="UP000015105">
    <property type="component" value="Chromosome 3D"/>
</dbReference>
<dbReference type="Gene3D" id="3.30.830.10">
    <property type="entry name" value="Metalloenzyme, LuxS/M16 peptidase-like"/>
    <property type="match status" value="1"/>
</dbReference>
<accession>A0A453E6D8</accession>
<reference evidence="2" key="2">
    <citation type="journal article" date="2017" name="Nat. Plants">
        <title>The Aegilops tauschii genome reveals multiple impacts of transposons.</title>
        <authorList>
            <person name="Zhao G."/>
            <person name="Zou C."/>
            <person name="Li K."/>
            <person name="Wang K."/>
            <person name="Li T."/>
            <person name="Gao L."/>
            <person name="Zhang X."/>
            <person name="Wang H."/>
            <person name="Yang Z."/>
            <person name="Liu X."/>
            <person name="Jiang W."/>
            <person name="Mao L."/>
            <person name="Kong X."/>
            <person name="Jiao Y."/>
            <person name="Jia J."/>
        </authorList>
    </citation>
    <scope>NUCLEOTIDE SEQUENCE [LARGE SCALE GENOMIC DNA]</scope>
    <source>
        <strain evidence="2">cv. AL8/78</strain>
    </source>
</reference>
<dbReference type="SUPFAM" id="SSF63411">
    <property type="entry name" value="LuxS/MPP-like metallohydrolase"/>
    <property type="match status" value="1"/>
</dbReference>
<dbReference type="AlphaFoldDB" id="A0A453E6D8"/>
<sequence>KSSTYGILFLYPWNLCNVCHVKPCRKPVEQLLKAVDGITLADVSTVAEKIISSPLTMASHGNVLNVPAYETVRGKFSSK</sequence>
<dbReference type="GO" id="GO:0046872">
    <property type="term" value="F:metal ion binding"/>
    <property type="evidence" value="ECO:0007669"/>
    <property type="project" value="InterPro"/>
</dbReference>
<dbReference type="Gramene" id="AET3Gv20236300.14">
    <property type="protein sequence ID" value="AET3Gv20236300.14"/>
    <property type="gene ID" value="AET3Gv20236300"/>
</dbReference>
<protein>
    <submittedName>
        <fullName evidence="1">Uncharacterized protein</fullName>
    </submittedName>
</protein>
<proteinExistence type="predicted"/>
<reference evidence="1" key="3">
    <citation type="journal article" date="2017" name="Nature">
        <title>Genome sequence of the progenitor of the wheat D genome Aegilops tauschii.</title>
        <authorList>
            <person name="Luo M.C."/>
            <person name="Gu Y.Q."/>
            <person name="Puiu D."/>
            <person name="Wang H."/>
            <person name="Twardziok S.O."/>
            <person name="Deal K.R."/>
            <person name="Huo N."/>
            <person name="Zhu T."/>
            <person name="Wang L."/>
            <person name="Wang Y."/>
            <person name="McGuire P.E."/>
            <person name="Liu S."/>
            <person name="Long H."/>
            <person name="Ramasamy R.K."/>
            <person name="Rodriguez J.C."/>
            <person name="Van S.L."/>
            <person name="Yuan L."/>
            <person name="Wang Z."/>
            <person name="Xia Z."/>
            <person name="Xiao L."/>
            <person name="Anderson O.D."/>
            <person name="Ouyang S."/>
            <person name="Liang Y."/>
            <person name="Zimin A.V."/>
            <person name="Pertea G."/>
            <person name="Qi P."/>
            <person name="Bennetzen J.L."/>
            <person name="Dai X."/>
            <person name="Dawson M.W."/>
            <person name="Muller H.G."/>
            <person name="Kugler K."/>
            <person name="Rivarola-Duarte L."/>
            <person name="Spannagl M."/>
            <person name="Mayer K.F.X."/>
            <person name="Lu F.H."/>
            <person name="Bevan M.W."/>
            <person name="Leroy P."/>
            <person name="Li P."/>
            <person name="You F.M."/>
            <person name="Sun Q."/>
            <person name="Liu Z."/>
            <person name="Lyons E."/>
            <person name="Wicker T."/>
            <person name="Salzberg S.L."/>
            <person name="Devos K.M."/>
            <person name="Dvorak J."/>
        </authorList>
    </citation>
    <scope>NUCLEOTIDE SEQUENCE [LARGE SCALE GENOMIC DNA]</scope>
    <source>
        <strain evidence="1">cv. AL8/78</strain>
    </source>
</reference>